<feature type="region of interest" description="Disordered" evidence="1">
    <location>
        <begin position="17"/>
        <end position="47"/>
    </location>
</feature>
<evidence type="ECO:0000313" key="3">
    <source>
        <dbReference type="Proteomes" id="UP001597212"/>
    </source>
</evidence>
<sequence>MAGKLSKQERKALIEEVEKKRAEHPVKKTESGFATIDKEAEKLEDDK</sequence>
<name>A0ABW4CY16_9LACO</name>
<dbReference type="Proteomes" id="UP001597212">
    <property type="component" value="Unassembled WGS sequence"/>
</dbReference>
<gene>
    <name evidence="2" type="ORF">ACFQ5K_06385</name>
</gene>
<dbReference type="EMBL" id="JBHTOK010000055">
    <property type="protein sequence ID" value="MFD1440993.1"/>
    <property type="molecule type" value="Genomic_DNA"/>
</dbReference>
<comment type="caution">
    <text evidence="2">The sequence shown here is derived from an EMBL/GenBank/DDBJ whole genome shotgun (WGS) entry which is preliminary data.</text>
</comment>
<keyword evidence="3" id="KW-1185">Reference proteome</keyword>
<dbReference type="RefSeq" id="WP_164506258.1">
    <property type="nucleotide sequence ID" value="NZ_JBHTOK010000055.1"/>
</dbReference>
<evidence type="ECO:0008006" key="4">
    <source>
        <dbReference type="Google" id="ProtNLM"/>
    </source>
</evidence>
<evidence type="ECO:0000313" key="2">
    <source>
        <dbReference type="EMBL" id="MFD1440993.1"/>
    </source>
</evidence>
<organism evidence="2 3">
    <name type="scientific">Lacticaseibacillus hegangensis</name>
    <dbReference type="NCBI Taxonomy" id="2486010"/>
    <lineage>
        <taxon>Bacteria</taxon>
        <taxon>Bacillati</taxon>
        <taxon>Bacillota</taxon>
        <taxon>Bacilli</taxon>
        <taxon>Lactobacillales</taxon>
        <taxon>Lactobacillaceae</taxon>
        <taxon>Lacticaseibacillus</taxon>
    </lineage>
</organism>
<accession>A0ABW4CY16</accession>
<protein>
    <recommendedName>
        <fullName evidence="4">Fur-regulated basic protein B</fullName>
    </recommendedName>
</protein>
<reference evidence="3" key="1">
    <citation type="journal article" date="2019" name="Int. J. Syst. Evol. Microbiol.">
        <title>The Global Catalogue of Microorganisms (GCM) 10K type strain sequencing project: providing services to taxonomists for standard genome sequencing and annotation.</title>
        <authorList>
            <consortium name="The Broad Institute Genomics Platform"/>
            <consortium name="The Broad Institute Genome Sequencing Center for Infectious Disease"/>
            <person name="Wu L."/>
            <person name="Ma J."/>
        </authorList>
    </citation>
    <scope>NUCLEOTIDE SEQUENCE [LARGE SCALE GENOMIC DNA]</scope>
    <source>
        <strain evidence="3">CCM 8912</strain>
    </source>
</reference>
<evidence type="ECO:0000256" key="1">
    <source>
        <dbReference type="SAM" id="MobiDB-lite"/>
    </source>
</evidence>
<proteinExistence type="predicted"/>